<protein>
    <submittedName>
        <fullName evidence="4">Acetyltransferase</fullName>
    </submittedName>
</protein>
<dbReference type="GO" id="GO:0016747">
    <property type="term" value="F:acyltransferase activity, transferring groups other than amino-acyl groups"/>
    <property type="evidence" value="ECO:0007669"/>
    <property type="project" value="InterPro"/>
</dbReference>
<dbReference type="PANTHER" id="PTHR43877">
    <property type="entry name" value="AMINOALKYLPHOSPHONATE N-ACETYLTRANSFERASE-RELATED-RELATED"/>
    <property type="match status" value="1"/>
</dbReference>
<dbReference type="STRING" id="1489064.WH96_12820"/>
<gene>
    <name evidence="4" type="ORF">WH96_12820</name>
</gene>
<dbReference type="AlphaFoldDB" id="A0A0H2MCJ9"/>
<evidence type="ECO:0000256" key="2">
    <source>
        <dbReference type="ARBA" id="ARBA00023315"/>
    </source>
</evidence>
<dbReference type="OrthoDB" id="1821130at2"/>
<evidence type="ECO:0000313" key="5">
    <source>
        <dbReference type="Proteomes" id="UP000035444"/>
    </source>
</evidence>
<dbReference type="Pfam" id="PF00583">
    <property type="entry name" value="Acetyltransf_1"/>
    <property type="match status" value="1"/>
</dbReference>
<keyword evidence="2" id="KW-0012">Acyltransferase</keyword>
<dbReference type="SUPFAM" id="SSF55729">
    <property type="entry name" value="Acyl-CoA N-acyltransferases (Nat)"/>
    <property type="match status" value="1"/>
</dbReference>
<dbReference type="PANTHER" id="PTHR43877:SF2">
    <property type="entry name" value="AMINOALKYLPHOSPHONATE N-ACETYLTRANSFERASE-RELATED"/>
    <property type="match status" value="1"/>
</dbReference>
<dbReference type="InterPro" id="IPR000182">
    <property type="entry name" value="GNAT_dom"/>
</dbReference>
<dbReference type="InterPro" id="IPR016181">
    <property type="entry name" value="Acyl_CoA_acyltransferase"/>
</dbReference>
<proteinExistence type="predicted"/>
<dbReference type="PROSITE" id="PS51186">
    <property type="entry name" value="GNAT"/>
    <property type="match status" value="1"/>
</dbReference>
<dbReference type="EMBL" id="LAQL01000008">
    <property type="protein sequence ID" value="KLN60073.1"/>
    <property type="molecule type" value="Genomic_DNA"/>
</dbReference>
<organism evidence="4 5">
    <name type="scientific">Kiloniella spongiae</name>
    <dbReference type="NCBI Taxonomy" id="1489064"/>
    <lineage>
        <taxon>Bacteria</taxon>
        <taxon>Pseudomonadati</taxon>
        <taxon>Pseudomonadota</taxon>
        <taxon>Alphaproteobacteria</taxon>
        <taxon>Rhodospirillales</taxon>
        <taxon>Kiloniellaceae</taxon>
        <taxon>Kiloniella</taxon>
    </lineage>
</organism>
<name>A0A0H2MCJ9_9PROT</name>
<keyword evidence="5" id="KW-1185">Reference proteome</keyword>
<dbReference type="RefSeq" id="WP_047764608.1">
    <property type="nucleotide sequence ID" value="NZ_LAQL01000008.1"/>
</dbReference>
<comment type="caution">
    <text evidence="4">The sequence shown here is derived from an EMBL/GenBank/DDBJ whole genome shotgun (WGS) entry which is preliminary data.</text>
</comment>
<dbReference type="Gene3D" id="3.40.630.30">
    <property type="match status" value="1"/>
</dbReference>
<evidence type="ECO:0000259" key="3">
    <source>
        <dbReference type="PROSITE" id="PS51186"/>
    </source>
</evidence>
<keyword evidence="1 4" id="KW-0808">Transferase</keyword>
<dbReference type="InterPro" id="IPR050832">
    <property type="entry name" value="Bact_Acetyltransf"/>
</dbReference>
<evidence type="ECO:0000313" key="4">
    <source>
        <dbReference type="EMBL" id="KLN60073.1"/>
    </source>
</evidence>
<sequence length="138" mass="15381">MDIRSYRSEDRAGLLRLWEEDDPNPSPWNKAADILDNKQRYQPGLLFVAEDDGTIVGTTMAGYDGRRGWIYSVVVAPTHRRQGIASKLLTLAEQELVSLGCTKLNLQVRDGNEGAVKLYKSLGYGVEPRVSMGKRLEG</sequence>
<dbReference type="Proteomes" id="UP000035444">
    <property type="component" value="Unassembled WGS sequence"/>
</dbReference>
<dbReference type="NCBIfam" id="NF002959">
    <property type="entry name" value="PRK03624.1"/>
    <property type="match status" value="1"/>
</dbReference>
<accession>A0A0H2MCJ9</accession>
<dbReference type="CDD" id="cd04301">
    <property type="entry name" value="NAT_SF"/>
    <property type="match status" value="1"/>
</dbReference>
<reference evidence="4 5" key="1">
    <citation type="submission" date="2015-03" db="EMBL/GenBank/DDBJ databases">
        <title>Genome Sequence of Kiloniella spongiae MEBiC09566, isolated from a marine sponge.</title>
        <authorList>
            <person name="Shao Z."/>
            <person name="Wang L."/>
            <person name="Li X."/>
        </authorList>
    </citation>
    <scope>NUCLEOTIDE SEQUENCE [LARGE SCALE GENOMIC DNA]</scope>
    <source>
        <strain evidence="4 5">MEBiC09566</strain>
    </source>
</reference>
<evidence type="ECO:0000256" key="1">
    <source>
        <dbReference type="ARBA" id="ARBA00022679"/>
    </source>
</evidence>
<feature type="domain" description="N-acetyltransferase" evidence="3">
    <location>
        <begin position="1"/>
        <end position="138"/>
    </location>
</feature>